<evidence type="ECO:0000313" key="3">
    <source>
        <dbReference type="Proteomes" id="UP001179280"/>
    </source>
</evidence>
<keyword evidence="1" id="KW-0472">Membrane</keyword>
<gene>
    <name evidence="2" type="ORF">JOC54_001871</name>
</gene>
<accession>A0ABS2SSW3</accession>
<organism evidence="2 3">
    <name type="scientific">Shouchella xiaoxiensis</name>
    <dbReference type="NCBI Taxonomy" id="766895"/>
    <lineage>
        <taxon>Bacteria</taxon>
        <taxon>Bacillati</taxon>
        <taxon>Bacillota</taxon>
        <taxon>Bacilli</taxon>
        <taxon>Bacillales</taxon>
        <taxon>Bacillaceae</taxon>
        <taxon>Shouchella</taxon>
    </lineage>
</organism>
<reference evidence="2" key="1">
    <citation type="submission" date="2021-01" db="EMBL/GenBank/DDBJ databases">
        <title>Genomic Encyclopedia of Type Strains, Phase IV (KMG-IV): sequencing the most valuable type-strain genomes for metagenomic binning, comparative biology and taxonomic classification.</title>
        <authorList>
            <person name="Goeker M."/>
        </authorList>
    </citation>
    <scope>NUCLEOTIDE SEQUENCE</scope>
    <source>
        <strain evidence="2">DSM 21943</strain>
    </source>
</reference>
<dbReference type="RefSeq" id="WP_204465840.1">
    <property type="nucleotide sequence ID" value="NZ_JAFBCV010000004.1"/>
</dbReference>
<keyword evidence="3" id="KW-1185">Reference proteome</keyword>
<keyword evidence="1" id="KW-1133">Transmembrane helix</keyword>
<evidence type="ECO:0000313" key="2">
    <source>
        <dbReference type="EMBL" id="MBM7838615.1"/>
    </source>
</evidence>
<evidence type="ECO:0000256" key="1">
    <source>
        <dbReference type="SAM" id="Phobius"/>
    </source>
</evidence>
<name>A0ABS2SSW3_9BACI</name>
<dbReference type="EMBL" id="JAFBCV010000004">
    <property type="protein sequence ID" value="MBM7838615.1"/>
    <property type="molecule type" value="Genomic_DNA"/>
</dbReference>
<keyword evidence="1" id="KW-0812">Transmembrane</keyword>
<feature type="transmembrane region" description="Helical" evidence="1">
    <location>
        <begin position="12"/>
        <end position="32"/>
    </location>
</feature>
<dbReference type="Proteomes" id="UP001179280">
    <property type="component" value="Unassembled WGS sequence"/>
</dbReference>
<proteinExistence type="predicted"/>
<feature type="transmembrane region" description="Helical" evidence="1">
    <location>
        <begin position="44"/>
        <end position="61"/>
    </location>
</feature>
<sequence length="184" mass="21478">MLVLTEGWFQFSLIILMIILLAVSLLMVHAFLRKKERYSKKKEQTSSFLTFLSVLTIYFALSISMPEAFYADVLITSDDEQLVEDEHVRYFSFSSIYRVHAIETGAFTREAQGTTVLINTEFYQPLFELVDDDESLLRSDGTVDMSQYLDKTIVPALQQLDDEEITLTQLYERYPHHQFSFQEE</sequence>
<comment type="caution">
    <text evidence="2">The sequence shown here is derived from an EMBL/GenBank/DDBJ whole genome shotgun (WGS) entry which is preliminary data.</text>
</comment>
<protein>
    <submittedName>
        <fullName evidence="2">Uncharacterized protein</fullName>
    </submittedName>
</protein>